<dbReference type="Gene3D" id="3.20.20.220">
    <property type="match status" value="1"/>
</dbReference>
<reference evidence="7 8" key="1">
    <citation type="submission" date="2023-11" db="EMBL/GenBank/DDBJ databases">
        <title>Halocaridina rubra genome assembly.</title>
        <authorList>
            <person name="Smith C."/>
        </authorList>
    </citation>
    <scope>NUCLEOTIDE SEQUENCE [LARGE SCALE GENOMIC DNA]</scope>
    <source>
        <strain evidence="7">EP-1</strain>
        <tissue evidence="7">Whole</tissue>
    </source>
</reference>
<comment type="caution">
    <text evidence="7">The sequence shown here is derived from an EMBL/GenBank/DDBJ whole genome shotgun (WGS) entry which is preliminary data.</text>
</comment>
<dbReference type="GO" id="GO:0071949">
    <property type="term" value="F:FAD binding"/>
    <property type="evidence" value="ECO:0007669"/>
    <property type="project" value="TreeGrafter"/>
</dbReference>
<comment type="cofactor">
    <cofactor evidence="5">
        <name>FAD</name>
        <dbReference type="ChEBI" id="CHEBI:57692"/>
    </cofactor>
</comment>
<keyword evidence="5" id="KW-0285">Flavoprotein</keyword>
<keyword evidence="4 5" id="KW-0642">Proline metabolism</keyword>
<protein>
    <recommendedName>
        <fullName evidence="5">Proline dehydrogenase</fullName>
        <ecNumber evidence="5">1.5.5.2</ecNumber>
    </recommendedName>
</protein>
<dbReference type="InterPro" id="IPR015659">
    <property type="entry name" value="Proline_oxidase"/>
</dbReference>
<evidence type="ECO:0000259" key="6">
    <source>
        <dbReference type="Pfam" id="PF01619"/>
    </source>
</evidence>
<evidence type="ECO:0000256" key="4">
    <source>
        <dbReference type="ARBA" id="ARBA00023062"/>
    </source>
</evidence>
<dbReference type="EMBL" id="JAXCGZ010011718">
    <property type="protein sequence ID" value="KAK7074229.1"/>
    <property type="molecule type" value="Genomic_DNA"/>
</dbReference>
<comment type="similarity">
    <text evidence="2 5">Belongs to the proline oxidase family.</text>
</comment>
<evidence type="ECO:0000256" key="1">
    <source>
        <dbReference type="ARBA" id="ARBA00004739"/>
    </source>
</evidence>
<keyword evidence="3 5" id="KW-0560">Oxidoreductase</keyword>
<keyword evidence="8" id="KW-1185">Reference proteome</keyword>
<comment type="function">
    <text evidence="5">Converts proline to delta-1-pyrroline-5-carboxylate.</text>
</comment>
<dbReference type="PANTHER" id="PTHR13914:SF0">
    <property type="entry name" value="PROLINE DEHYDROGENASE 1, MITOCHONDRIAL"/>
    <property type="match status" value="1"/>
</dbReference>
<dbReference type="InterPro" id="IPR002872">
    <property type="entry name" value="Proline_DH_dom"/>
</dbReference>
<dbReference type="AlphaFoldDB" id="A0AAN9A4U6"/>
<organism evidence="7 8">
    <name type="scientific">Halocaridina rubra</name>
    <name type="common">Hawaiian red shrimp</name>
    <dbReference type="NCBI Taxonomy" id="373956"/>
    <lineage>
        <taxon>Eukaryota</taxon>
        <taxon>Metazoa</taxon>
        <taxon>Ecdysozoa</taxon>
        <taxon>Arthropoda</taxon>
        <taxon>Crustacea</taxon>
        <taxon>Multicrustacea</taxon>
        <taxon>Malacostraca</taxon>
        <taxon>Eumalacostraca</taxon>
        <taxon>Eucarida</taxon>
        <taxon>Decapoda</taxon>
        <taxon>Pleocyemata</taxon>
        <taxon>Caridea</taxon>
        <taxon>Atyoidea</taxon>
        <taxon>Atyidae</taxon>
        <taxon>Halocaridina</taxon>
    </lineage>
</organism>
<evidence type="ECO:0000313" key="7">
    <source>
        <dbReference type="EMBL" id="KAK7074229.1"/>
    </source>
</evidence>
<proteinExistence type="inferred from homology"/>
<dbReference type="PANTHER" id="PTHR13914">
    <property type="entry name" value="PROLINE OXIDASE"/>
    <property type="match status" value="1"/>
</dbReference>
<evidence type="ECO:0000256" key="2">
    <source>
        <dbReference type="ARBA" id="ARBA00005869"/>
    </source>
</evidence>
<name>A0AAN9A4U6_HALRR</name>
<accession>A0AAN9A4U6</accession>
<keyword evidence="5" id="KW-0274">FAD</keyword>
<gene>
    <name evidence="7" type="ORF">SK128_026580</name>
</gene>
<dbReference type="FunFam" id="3.20.20.220:FF:000012">
    <property type="entry name" value="Proline dehydrogenase"/>
    <property type="match status" value="1"/>
</dbReference>
<dbReference type="EC" id="1.5.5.2" evidence="5"/>
<evidence type="ECO:0000256" key="5">
    <source>
        <dbReference type="RuleBase" id="RU364054"/>
    </source>
</evidence>
<dbReference type="SUPFAM" id="SSF51730">
    <property type="entry name" value="FAD-linked oxidoreductase"/>
    <property type="match status" value="1"/>
</dbReference>
<evidence type="ECO:0000313" key="8">
    <source>
        <dbReference type="Proteomes" id="UP001381693"/>
    </source>
</evidence>
<feature type="domain" description="Proline dehydrogenase" evidence="6">
    <location>
        <begin position="84"/>
        <end position="331"/>
    </location>
</feature>
<dbReference type="Proteomes" id="UP001381693">
    <property type="component" value="Unassembled WGS sequence"/>
</dbReference>
<dbReference type="GO" id="GO:0005739">
    <property type="term" value="C:mitochondrion"/>
    <property type="evidence" value="ECO:0007669"/>
    <property type="project" value="TreeGrafter"/>
</dbReference>
<dbReference type="InterPro" id="IPR029041">
    <property type="entry name" value="FAD-linked_oxidoreductase-like"/>
</dbReference>
<dbReference type="GO" id="GO:0004657">
    <property type="term" value="F:proline dehydrogenase activity"/>
    <property type="evidence" value="ECO:0007669"/>
    <property type="project" value="UniProtKB-EC"/>
</dbReference>
<dbReference type="GO" id="GO:0010133">
    <property type="term" value="P:L-proline catabolic process to L-glutamate"/>
    <property type="evidence" value="ECO:0007669"/>
    <property type="project" value="TreeGrafter"/>
</dbReference>
<comment type="pathway">
    <text evidence="1">Amino-acid degradation; L-proline degradation into L-glutamate; L-glutamate from L-proline: step 1/2.</text>
</comment>
<sequence length="370" mass="43024">MQLSEVIARTRQYFTQVTGVAGPIVMSDVNKDVFEKRFRQENIAVESPGVEKWLKNMTYDKKGLIHLFSWSGLIDANMLLSDLFKVPNLNTGQMEPLISALTREEEEMFKNMMRRLHSIFQYAMERDVRVMVDAEQTYFQPAISRLTMEMMKKYNQDKAIVFNTYQCYLKETFNNLSLDLEQAYRQNFYFGAKLVRGAYMEQERARALELEYEDPVNPDFEATTEMYHNCLKECLRRIKFNKSLGETQRIAIMVASHNEDTVRYTVRKMAEFGIHPLDRVICFGQLLGMCDHISLPLGQAGFSVYKYVPYGPVNEVLPYLSRRASENSSILVKLQKEKNLLGKELLRRIMKGQVLYRPQGNYIPVGAVPK</sequence>
<evidence type="ECO:0000256" key="3">
    <source>
        <dbReference type="ARBA" id="ARBA00023002"/>
    </source>
</evidence>
<comment type="catalytic activity">
    <reaction evidence="5">
        <text>L-proline + a quinone = (S)-1-pyrroline-5-carboxylate + a quinol + H(+)</text>
        <dbReference type="Rhea" id="RHEA:23784"/>
        <dbReference type="ChEBI" id="CHEBI:15378"/>
        <dbReference type="ChEBI" id="CHEBI:17388"/>
        <dbReference type="ChEBI" id="CHEBI:24646"/>
        <dbReference type="ChEBI" id="CHEBI:60039"/>
        <dbReference type="ChEBI" id="CHEBI:132124"/>
        <dbReference type="EC" id="1.5.5.2"/>
    </reaction>
</comment>
<dbReference type="Pfam" id="PF01619">
    <property type="entry name" value="Pro_dh"/>
    <property type="match status" value="1"/>
</dbReference>